<dbReference type="InterPro" id="IPR009057">
    <property type="entry name" value="Homeodomain-like_sf"/>
</dbReference>
<dbReference type="SUPFAM" id="SSF46689">
    <property type="entry name" value="Homeodomain-like"/>
    <property type="match status" value="1"/>
</dbReference>
<dbReference type="PANTHER" id="PTHR47894:SF1">
    <property type="entry name" value="HTH-TYPE TRANSCRIPTIONAL REGULATOR VQSM"/>
    <property type="match status" value="1"/>
</dbReference>
<evidence type="ECO:0000313" key="6">
    <source>
        <dbReference type="Proteomes" id="UP000198992"/>
    </source>
</evidence>
<dbReference type="InterPro" id="IPR032687">
    <property type="entry name" value="AraC-type_N"/>
</dbReference>
<organism evidence="5 6">
    <name type="scientific">Bradyrhizobium erythrophlei</name>
    <dbReference type="NCBI Taxonomy" id="1437360"/>
    <lineage>
        <taxon>Bacteria</taxon>
        <taxon>Pseudomonadati</taxon>
        <taxon>Pseudomonadota</taxon>
        <taxon>Alphaproteobacteria</taxon>
        <taxon>Hyphomicrobiales</taxon>
        <taxon>Nitrobacteraceae</taxon>
        <taxon>Bradyrhizobium</taxon>
    </lineage>
</organism>
<dbReference type="PROSITE" id="PS01124">
    <property type="entry name" value="HTH_ARAC_FAMILY_2"/>
    <property type="match status" value="1"/>
</dbReference>
<dbReference type="SMART" id="SM00342">
    <property type="entry name" value="HTH_ARAC"/>
    <property type="match status" value="1"/>
</dbReference>
<feature type="domain" description="HTH araC/xylS-type" evidence="4">
    <location>
        <begin position="245"/>
        <end position="342"/>
    </location>
</feature>
<proteinExistence type="predicted"/>
<reference evidence="5 6" key="1">
    <citation type="submission" date="2016-10" db="EMBL/GenBank/DDBJ databases">
        <authorList>
            <person name="de Groot N.N."/>
        </authorList>
    </citation>
    <scope>NUCLEOTIDE SEQUENCE [LARGE SCALE GENOMIC DNA]</scope>
    <source>
        <strain evidence="5 6">MT12</strain>
    </source>
</reference>
<evidence type="ECO:0000256" key="3">
    <source>
        <dbReference type="ARBA" id="ARBA00023163"/>
    </source>
</evidence>
<keyword evidence="3" id="KW-0804">Transcription</keyword>
<accession>A0A1H5D6N9</accession>
<name>A0A1H5D6N9_9BRAD</name>
<keyword evidence="2" id="KW-0238">DNA-binding</keyword>
<dbReference type="PANTHER" id="PTHR47894">
    <property type="entry name" value="HTH-TYPE TRANSCRIPTIONAL REGULATOR GADX"/>
    <property type="match status" value="1"/>
</dbReference>
<dbReference type="Gene3D" id="1.10.10.60">
    <property type="entry name" value="Homeodomain-like"/>
    <property type="match status" value="1"/>
</dbReference>
<evidence type="ECO:0000259" key="4">
    <source>
        <dbReference type="PROSITE" id="PS01124"/>
    </source>
</evidence>
<gene>
    <name evidence="5" type="ORF">SAMN05444164_5666</name>
</gene>
<dbReference type="Pfam" id="PF12625">
    <property type="entry name" value="Arabinose_bd"/>
    <property type="match status" value="1"/>
</dbReference>
<dbReference type="EMBL" id="FNTH01000001">
    <property type="protein sequence ID" value="SED74521.1"/>
    <property type="molecule type" value="Genomic_DNA"/>
</dbReference>
<evidence type="ECO:0000313" key="5">
    <source>
        <dbReference type="EMBL" id="SED74521.1"/>
    </source>
</evidence>
<keyword evidence="1" id="KW-0805">Transcription regulation</keyword>
<evidence type="ECO:0000256" key="1">
    <source>
        <dbReference type="ARBA" id="ARBA00023015"/>
    </source>
</evidence>
<dbReference type="GO" id="GO:0000976">
    <property type="term" value="F:transcription cis-regulatory region binding"/>
    <property type="evidence" value="ECO:0007669"/>
    <property type="project" value="TreeGrafter"/>
</dbReference>
<dbReference type="InterPro" id="IPR018060">
    <property type="entry name" value="HTH_AraC"/>
</dbReference>
<dbReference type="Pfam" id="PF12833">
    <property type="entry name" value="HTH_18"/>
    <property type="match status" value="1"/>
</dbReference>
<dbReference type="Proteomes" id="UP000198992">
    <property type="component" value="Unassembled WGS sequence"/>
</dbReference>
<dbReference type="AlphaFoldDB" id="A0A1H5D6N9"/>
<evidence type="ECO:0000256" key="2">
    <source>
        <dbReference type="ARBA" id="ARBA00023125"/>
    </source>
</evidence>
<dbReference type="GO" id="GO:0003700">
    <property type="term" value="F:DNA-binding transcription factor activity"/>
    <property type="evidence" value="ECO:0007669"/>
    <property type="project" value="InterPro"/>
</dbReference>
<protein>
    <submittedName>
        <fullName evidence="5">Transcriptional regulator, AraC family</fullName>
    </submittedName>
</protein>
<sequence>MYHPSPNLLQCLYSPQRIAAVVDVLAEDGISASRALGGANLTSADLRDSSVRVSYRQVATVFRNAMRLSRDPSVAFRAGERMHVMAYGMYGYAMLSSRTRAEVIDFAAKYGRILGTVADIDLARKDDTVSCLLEPLLSRDPADDVYRFALEFAFATYQTLSRDVYGSSFRFSKLSAAYAPPPHARTYDRIFQCPVEFDQCRNALEFDAAWIDHPAVCPDEMTRAMAGRFYDQLFDHVARDDGLAADIRRRLVEHPGRFPSIETMAEELAIHPRTFRRRLQLQRKTYRQIVSEVRMQLAVGYLRNTQMTNDEIAARLDYSDAANFRHAFVRWTGKSPSDFRDRRASRIAAGAQDLLADVPN</sequence>
<dbReference type="GO" id="GO:0005829">
    <property type="term" value="C:cytosol"/>
    <property type="evidence" value="ECO:0007669"/>
    <property type="project" value="TreeGrafter"/>
</dbReference>